<dbReference type="CDD" id="cd00033">
    <property type="entry name" value="CCP"/>
    <property type="match status" value="11"/>
</dbReference>
<feature type="domain" description="Sushi" evidence="8">
    <location>
        <begin position="1281"/>
        <end position="1357"/>
    </location>
</feature>
<evidence type="ECO:0000313" key="10">
    <source>
        <dbReference type="WBParaSite" id="PSAMB.scaffold2629size22134.g18666.t3"/>
    </source>
</evidence>
<name>A0A914VY19_9BILA</name>
<feature type="domain" description="Sushi" evidence="8">
    <location>
        <begin position="640"/>
        <end position="706"/>
    </location>
</feature>
<feature type="domain" description="Sushi" evidence="8">
    <location>
        <begin position="1222"/>
        <end position="1280"/>
    </location>
</feature>
<evidence type="ECO:0000256" key="4">
    <source>
        <dbReference type="ARBA" id="ARBA00023180"/>
    </source>
</evidence>
<feature type="disulfide bond" evidence="5">
    <location>
        <begin position="102"/>
        <end position="129"/>
    </location>
</feature>
<evidence type="ECO:0000256" key="7">
    <source>
        <dbReference type="SAM" id="SignalP"/>
    </source>
</evidence>
<keyword evidence="3 5" id="KW-1015">Disulfide bond</keyword>
<feature type="region of interest" description="Disordered" evidence="6">
    <location>
        <begin position="617"/>
        <end position="641"/>
    </location>
</feature>
<evidence type="ECO:0000256" key="5">
    <source>
        <dbReference type="PROSITE-ProRule" id="PRU00302"/>
    </source>
</evidence>
<feature type="domain" description="Sushi" evidence="8">
    <location>
        <begin position="202"/>
        <end position="263"/>
    </location>
</feature>
<feature type="domain" description="Sushi" evidence="8">
    <location>
        <begin position="133"/>
        <end position="201"/>
    </location>
</feature>
<feature type="domain" description="Sushi" evidence="8">
    <location>
        <begin position="264"/>
        <end position="321"/>
    </location>
</feature>
<evidence type="ECO:0000313" key="9">
    <source>
        <dbReference type="Proteomes" id="UP000887566"/>
    </source>
</evidence>
<sequence length="1421" mass="157148">MHVPVVGAVLLLLAVGAAFAFNGDCPTRPAEWRQLLGKRRCKKACISHTDCKKRNKRCLCDGECGLSCLNPASLCHALRDVPNGFVRAPSDFVVGSNAEYGCDDGYVLIGPSQRRCQGNREWSGAQPVCRIRAKCGQPPEIPYARHDGDPNANYYDIESMVQYTCIAGYHRFNNKGLPKAKCLLDKGVMAQWFGPDLKCKARNCGNPGDILNGIREVGPGGELFEYPHLVKFRCIPGFELIGSAVRKCQADGRWSGDTPTCKPTQCPRPPDPMHGRVLGTSLSYQSRVTYNCRDGFRLVGQVQRICQADGSWGGTEPLCEEIRCSSIGPLWNGYIEGDDTHFGAIVVFRCLEKMSQVGPPYARCLDDATWSHPMPKCFAPCVVPTIEKGHVWHWNQSQQVLHGERIQIKCDAKHELEFPENPLCNNGTWSHVPRCVPVRCKSWPPRVSNARVVFAKATHDSVARYECKPGFHLTRGDPIIRCLFGEWKREGDSEPQCEEMVCPHPLDTLGALDSGRIMLEGQMEFCRHPTRTPIGTLRNGAIKLESFMGAFDFSEYVRFIGESRRIVYECDKGYYLQGPPKATCVNGHWQPNVAPKCVSQTHPLVEGRIVWDRTKRSIPTPASHPDPQAPSHAPHTVDDGSCPALYDNRRQQLAVIRLNRRADGRFPHGSQLMVLCQQGYELAEGTDGALLCSNASWIPEVPTCKPKFCRLPPRLHSFFLQQAEILQSGAMIRHREGARMVCLRGYELVGNSALECNLGKWLKSAGECEPKSCQLPFIDRGFYALSPLPNQISHGSNVSFVCEAGLNPRPVIGNVLCAFGDLRPHAPECNIEISPNAPTPNLNVGCQRPLETDAVWVYRETRHGGRSIATLIDPYQEVYPSNTVVHYKCTSNTAHTVANAVRCIDGEWIAQLSACAPQDTPPEGVINNATTLPRHQTNPTRQACPQPIHPQRYNLTVLDQHRGVLEAMQRDGFVHGTVLHVVCGQNLNSANQTKWKIRCRKGRWKQIERIVCMQGEMPNSGSCPYTPGDGEGVVAFSPERGDTIQFNDKLDHGQQLLFRCTDVGFYRLKGSRKMVCRNGTWTGKQPSCVRLSPFEADESGPPIVFRVMKEAMAAPDGGEQSLFESYRLAVMMTQPEDAGLFHCVAPSGHRHSIILRVQDVQCPPIPMPTVSALTAQVSSDIFFLGSTVLYHCAPGYQLRGSPKSVCLEPGRWSHRRPSCTPVVCPSISLEHKALSVTISSTEFHGIAEFACAPGYTVVGARQMDCLESGRWSEKPPTCAAVSCPAPDLPKGGGLVGQDSHHTYGAVLESGSKVTMVQNYTYGDVIIFRCEPGYMLTGRDFAVCGLDGRWDSPAADCQPFCRYPGRPENGDSTSKKDYYLIGERIVYYCTGSYRLKGDNVLECTAKANWSTPLPSCVLYGVH</sequence>
<keyword evidence="2" id="KW-0677">Repeat</keyword>
<keyword evidence="7" id="KW-0732">Signal</keyword>
<proteinExistence type="predicted"/>
<evidence type="ECO:0000256" key="3">
    <source>
        <dbReference type="ARBA" id="ARBA00023157"/>
    </source>
</evidence>
<dbReference type="Pfam" id="PF00084">
    <property type="entry name" value="Sushi"/>
    <property type="match status" value="14"/>
</dbReference>
<accession>A0A914VY19</accession>
<organism evidence="9 10">
    <name type="scientific">Plectus sambesii</name>
    <dbReference type="NCBI Taxonomy" id="2011161"/>
    <lineage>
        <taxon>Eukaryota</taxon>
        <taxon>Metazoa</taxon>
        <taxon>Ecdysozoa</taxon>
        <taxon>Nematoda</taxon>
        <taxon>Chromadorea</taxon>
        <taxon>Plectida</taxon>
        <taxon>Plectina</taxon>
        <taxon>Plectoidea</taxon>
        <taxon>Plectidae</taxon>
        <taxon>Plectus</taxon>
    </lineage>
</organism>
<evidence type="ECO:0000256" key="6">
    <source>
        <dbReference type="SAM" id="MobiDB-lite"/>
    </source>
</evidence>
<reference evidence="10" key="1">
    <citation type="submission" date="2022-11" db="UniProtKB">
        <authorList>
            <consortium name="WormBaseParasite"/>
        </authorList>
    </citation>
    <scope>IDENTIFICATION</scope>
</reference>
<dbReference type="WBParaSite" id="PSAMB.scaffold2629size22134.g18666.t3">
    <property type="protein sequence ID" value="PSAMB.scaffold2629size22134.g18666.t3"/>
    <property type="gene ID" value="PSAMB.scaffold2629size22134.g18666"/>
</dbReference>
<dbReference type="PANTHER" id="PTHR19325">
    <property type="entry name" value="COMPLEMENT COMPONENT-RELATED SUSHI DOMAIN-CONTAINING"/>
    <property type="match status" value="1"/>
</dbReference>
<dbReference type="SMART" id="SM00032">
    <property type="entry name" value="CCP"/>
    <property type="match status" value="17"/>
</dbReference>
<feature type="domain" description="Sushi" evidence="8">
    <location>
        <begin position="1358"/>
        <end position="1417"/>
    </location>
</feature>
<feature type="disulfide bond" evidence="5">
    <location>
        <begin position="1388"/>
        <end position="1415"/>
    </location>
</feature>
<dbReference type="InterPro" id="IPR035976">
    <property type="entry name" value="Sushi/SCR/CCP_sf"/>
</dbReference>
<feature type="signal peptide" evidence="7">
    <location>
        <begin position="1"/>
        <end position="20"/>
    </location>
</feature>
<feature type="chain" id="PRO_5037847807" evidence="7">
    <location>
        <begin position="21"/>
        <end position="1421"/>
    </location>
</feature>
<dbReference type="SUPFAM" id="SSF57535">
    <property type="entry name" value="Complement control module/SCR domain"/>
    <property type="match status" value="15"/>
</dbReference>
<dbReference type="InterPro" id="IPR000436">
    <property type="entry name" value="Sushi_SCR_CCP_dom"/>
</dbReference>
<feature type="domain" description="Sushi" evidence="8">
    <location>
        <begin position="707"/>
        <end position="770"/>
    </location>
</feature>
<dbReference type="PROSITE" id="PS50923">
    <property type="entry name" value="SUSHI"/>
    <property type="match status" value="14"/>
</dbReference>
<feature type="disulfide bond" evidence="5">
    <location>
        <begin position="1251"/>
        <end position="1278"/>
    </location>
</feature>
<evidence type="ECO:0000256" key="2">
    <source>
        <dbReference type="ARBA" id="ARBA00022737"/>
    </source>
</evidence>
<feature type="disulfide bond" evidence="5">
    <location>
        <begin position="570"/>
        <end position="597"/>
    </location>
</feature>
<dbReference type="Gene3D" id="2.10.70.10">
    <property type="entry name" value="Complement Module, domain 1"/>
    <property type="match status" value="16"/>
</dbReference>
<feature type="disulfide bond" evidence="5">
    <location>
        <begin position="1192"/>
        <end position="1219"/>
    </location>
</feature>
<feature type="domain" description="Sushi" evidence="8">
    <location>
        <begin position="66"/>
        <end position="131"/>
    </location>
</feature>
<feature type="disulfide bond" evidence="5">
    <location>
        <begin position="234"/>
        <end position="261"/>
    </location>
</feature>
<keyword evidence="1 5" id="KW-0768">Sushi</keyword>
<feature type="domain" description="Sushi" evidence="8">
    <location>
        <begin position="524"/>
        <end position="599"/>
    </location>
</feature>
<evidence type="ECO:0000259" key="8">
    <source>
        <dbReference type="PROSITE" id="PS50923"/>
    </source>
</evidence>
<feature type="disulfide bond" evidence="5">
    <location>
        <begin position="350"/>
        <end position="377"/>
    </location>
</feature>
<dbReference type="Proteomes" id="UP000887566">
    <property type="component" value="Unplaced"/>
</dbReference>
<evidence type="ECO:0000256" key="1">
    <source>
        <dbReference type="ARBA" id="ARBA00022659"/>
    </source>
</evidence>
<comment type="caution">
    <text evidence="5">Lacks conserved residue(s) required for the propagation of feature annotation.</text>
</comment>
<dbReference type="InterPro" id="IPR050350">
    <property type="entry name" value="Compl-Cell_Adhes-Reg"/>
</dbReference>
<dbReference type="PANTHER" id="PTHR19325:SF558">
    <property type="entry name" value="PROTEIN LEV-9"/>
    <property type="match status" value="1"/>
</dbReference>
<keyword evidence="9" id="KW-1185">Reference proteome</keyword>
<keyword evidence="4" id="KW-0325">Glycoprotein</keyword>
<feature type="disulfide bond" evidence="5">
    <location>
        <begin position="292"/>
        <end position="319"/>
    </location>
</feature>
<protein>
    <submittedName>
        <fullName evidence="10">Sushi domain-containing protein</fullName>
    </submittedName>
</protein>
<feature type="disulfide bond" evidence="5">
    <location>
        <begin position="1329"/>
        <end position="1356"/>
    </location>
</feature>
<feature type="domain" description="Sushi" evidence="8">
    <location>
        <begin position="438"/>
        <end position="499"/>
    </location>
</feature>
<feature type="domain" description="Sushi" evidence="8">
    <location>
        <begin position="1160"/>
        <end position="1221"/>
    </location>
</feature>
<feature type="domain" description="Sushi" evidence="8">
    <location>
        <begin position="1021"/>
        <end position="1090"/>
    </location>
</feature>
<feature type="domain" description="Sushi" evidence="8">
    <location>
        <begin position="322"/>
        <end position="379"/>
    </location>
</feature>